<dbReference type="AlphaFoldDB" id="A0A7W7NUJ6"/>
<keyword evidence="7" id="KW-1185">Reference proteome</keyword>
<name>A0A7W7NUJ6_9SPHN</name>
<dbReference type="SMART" id="SM00850">
    <property type="entry name" value="LytTR"/>
    <property type="match status" value="1"/>
</dbReference>
<evidence type="ECO:0000259" key="4">
    <source>
        <dbReference type="PROSITE" id="PS50110"/>
    </source>
</evidence>
<dbReference type="EMBL" id="JACHLN010000004">
    <property type="protein sequence ID" value="MBB4840874.1"/>
    <property type="molecule type" value="Genomic_DNA"/>
</dbReference>
<dbReference type="InterPro" id="IPR001789">
    <property type="entry name" value="Sig_transdc_resp-reg_receiver"/>
</dbReference>
<keyword evidence="1 6" id="KW-0238">DNA-binding</keyword>
<dbReference type="SUPFAM" id="SSF52172">
    <property type="entry name" value="CheY-like"/>
    <property type="match status" value="1"/>
</dbReference>
<keyword evidence="2" id="KW-0597">Phosphoprotein</keyword>
<dbReference type="InterPro" id="IPR011006">
    <property type="entry name" value="CheY-like_superfamily"/>
</dbReference>
<dbReference type="GO" id="GO:0006355">
    <property type="term" value="P:regulation of DNA-templated transcription"/>
    <property type="evidence" value="ECO:0007669"/>
    <property type="project" value="TreeGrafter"/>
</dbReference>
<dbReference type="GO" id="GO:0000976">
    <property type="term" value="F:transcription cis-regulatory region binding"/>
    <property type="evidence" value="ECO:0007669"/>
    <property type="project" value="TreeGrafter"/>
</dbReference>
<dbReference type="Gene3D" id="2.40.50.1020">
    <property type="entry name" value="LytTr DNA-binding domain"/>
    <property type="match status" value="1"/>
</dbReference>
<reference evidence="6 7" key="1">
    <citation type="submission" date="2020-08" db="EMBL/GenBank/DDBJ databases">
        <title>Functional genomics of gut bacteria from endangered species of beetles.</title>
        <authorList>
            <person name="Carlos-Shanley C."/>
        </authorList>
    </citation>
    <scope>NUCLEOTIDE SEQUENCE [LARGE SCALE GENOMIC DNA]</scope>
    <source>
        <strain evidence="6 7">S00224</strain>
    </source>
</reference>
<feature type="region of interest" description="Disordered" evidence="3">
    <location>
        <begin position="235"/>
        <end position="255"/>
    </location>
</feature>
<evidence type="ECO:0000313" key="7">
    <source>
        <dbReference type="Proteomes" id="UP000575241"/>
    </source>
</evidence>
<dbReference type="Pfam" id="PF00072">
    <property type="entry name" value="Response_reg"/>
    <property type="match status" value="1"/>
</dbReference>
<dbReference type="GO" id="GO:0000156">
    <property type="term" value="F:phosphorelay response regulator activity"/>
    <property type="evidence" value="ECO:0007669"/>
    <property type="project" value="TreeGrafter"/>
</dbReference>
<dbReference type="Gene3D" id="3.40.50.2300">
    <property type="match status" value="1"/>
</dbReference>
<dbReference type="PANTHER" id="PTHR48111:SF69">
    <property type="entry name" value="RESPONSE REGULATOR RECEIVER"/>
    <property type="match status" value="1"/>
</dbReference>
<organism evidence="6 7">
    <name type="scientific">Sphingomonas kyeonggiensis</name>
    <dbReference type="NCBI Taxonomy" id="1268553"/>
    <lineage>
        <taxon>Bacteria</taxon>
        <taxon>Pseudomonadati</taxon>
        <taxon>Pseudomonadota</taxon>
        <taxon>Alphaproteobacteria</taxon>
        <taxon>Sphingomonadales</taxon>
        <taxon>Sphingomonadaceae</taxon>
        <taxon>Sphingomonas</taxon>
    </lineage>
</organism>
<dbReference type="PANTHER" id="PTHR48111">
    <property type="entry name" value="REGULATOR OF RPOS"/>
    <property type="match status" value="1"/>
</dbReference>
<dbReference type="PROSITE" id="PS50930">
    <property type="entry name" value="HTH_LYTTR"/>
    <property type="match status" value="1"/>
</dbReference>
<dbReference type="InterPro" id="IPR039420">
    <property type="entry name" value="WalR-like"/>
</dbReference>
<feature type="domain" description="Response regulatory" evidence="4">
    <location>
        <begin position="1"/>
        <end position="112"/>
    </location>
</feature>
<dbReference type="InterPro" id="IPR007492">
    <property type="entry name" value="LytTR_DNA-bd_dom"/>
</dbReference>
<evidence type="ECO:0000313" key="6">
    <source>
        <dbReference type="EMBL" id="MBB4840874.1"/>
    </source>
</evidence>
<accession>A0A7W7NUJ6</accession>
<sequence>MLVDDEPKATMLLSMQLAEMDDVTVVGTAADGDAAFAAVSQLRPDLVFLDIEMPGRSGIEVARRLIATSKVEVIFVTAFSDFAAEAFNLEAVDYLLKPVRPDRLRETLRRARRRLQQRTGAHPSTAAGQDTIWVPSRHGGVRVSISDIRRIEAARDYALLYTDTHTHIIRTTMRDLEQKLDSRQLLRIQRSLFVRPDIVVRVERSGRRISRVETDDGAILEVGASYASRVAQALDPNGELLPPPRRPSEAQQSAD</sequence>
<dbReference type="Pfam" id="PF04397">
    <property type="entry name" value="LytTR"/>
    <property type="match status" value="1"/>
</dbReference>
<dbReference type="SMART" id="SM00448">
    <property type="entry name" value="REC"/>
    <property type="match status" value="1"/>
</dbReference>
<feature type="modified residue" description="4-aspartylphosphate" evidence="2">
    <location>
        <position position="50"/>
    </location>
</feature>
<protein>
    <submittedName>
        <fullName evidence="6">DNA-binding LytR/AlgR family response regulator</fullName>
    </submittedName>
</protein>
<proteinExistence type="predicted"/>
<evidence type="ECO:0000256" key="3">
    <source>
        <dbReference type="SAM" id="MobiDB-lite"/>
    </source>
</evidence>
<gene>
    <name evidence="6" type="ORF">HNP52_003971</name>
</gene>
<dbReference type="GO" id="GO:0032993">
    <property type="term" value="C:protein-DNA complex"/>
    <property type="evidence" value="ECO:0007669"/>
    <property type="project" value="TreeGrafter"/>
</dbReference>
<evidence type="ECO:0000259" key="5">
    <source>
        <dbReference type="PROSITE" id="PS50930"/>
    </source>
</evidence>
<comment type="caution">
    <text evidence="6">The sequence shown here is derived from an EMBL/GenBank/DDBJ whole genome shotgun (WGS) entry which is preliminary data.</text>
</comment>
<dbReference type="PROSITE" id="PS50110">
    <property type="entry name" value="RESPONSE_REGULATORY"/>
    <property type="match status" value="1"/>
</dbReference>
<evidence type="ECO:0000256" key="1">
    <source>
        <dbReference type="ARBA" id="ARBA00023125"/>
    </source>
</evidence>
<dbReference type="GO" id="GO:0005829">
    <property type="term" value="C:cytosol"/>
    <property type="evidence" value="ECO:0007669"/>
    <property type="project" value="TreeGrafter"/>
</dbReference>
<dbReference type="RefSeq" id="WP_260396276.1">
    <property type="nucleotide sequence ID" value="NZ_JACHLN010000004.1"/>
</dbReference>
<feature type="domain" description="HTH LytTR-type" evidence="5">
    <location>
        <begin position="132"/>
        <end position="236"/>
    </location>
</feature>
<evidence type="ECO:0000256" key="2">
    <source>
        <dbReference type="PROSITE-ProRule" id="PRU00169"/>
    </source>
</evidence>
<dbReference type="Proteomes" id="UP000575241">
    <property type="component" value="Unassembled WGS sequence"/>
</dbReference>